<dbReference type="GO" id="GO:0004674">
    <property type="term" value="F:protein serine/threonine kinase activity"/>
    <property type="evidence" value="ECO:0007669"/>
    <property type="project" value="UniProtKB-KW"/>
</dbReference>
<keyword evidence="6" id="KW-0547">Nucleotide-binding</keyword>
<dbReference type="InterPro" id="IPR011989">
    <property type="entry name" value="ARM-like"/>
</dbReference>
<dbReference type="Pfam" id="PF00400">
    <property type="entry name" value="WD40"/>
    <property type="match status" value="1"/>
</dbReference>
<keyword evidence="7" id="KW-0418">Kinase</keyword>
<feature type="compositionally biased region" description="Polar residues" evidence="10">
    <location>
        <begin position="1452"/>
        <end position="1467"/>
    </location>
</feature>
<dbReference type="Pfam" id="PF00069">
    <property type="entry name" value="Pkinase"/>
    <property type="match status" value="1"/>
</dbReference>
<dbReference type="Gene3D" id="1.25.10.10">
    <property type="entry name" value="Leucine-rich Repeat Variant"/>
    <property type="match status" value="1"/>
</dbReference>
<name>A0A6H0XVN4_9PEZI</name>
<reference evidence="12 13" key="1">
    <citation type="journal article" date="2016" name="Sci. Rep.">
        <title>Peltaster fructicola genome reveals evolution from an invasive phytopathogen to an ectophytic parasite.</title>
        <authorList>
            <person name="Xu C."/>
            <person name="Chen H."/>
            <person name="Gleason M.L."/>
            <person name="Xu J.R."/>
            <person name="Liu H."/>
            <person name="Zhang R."/>
            <person name="Sun G."/>
        </authorList>
    </citation>
    <scope>NUCLEOTIDE SEQUENCE [LARGE SCALE GENOMIC DNA]</scope>
    <source>
        <strain evidence="12 13">LNHT1506</strain>
    </source>
</reference>
<dbReference type="PANTHER" id="PTHR17583:SF0">
    <property type="entry name" value="PHOSPHOINOSITIDE 3-KINASE REGULATORY SUBUNIT 4"/>
    <property type="match status" value="1"/>
</dbReference>
<dbReference type="SUPFAM" id="SSF50978">
    <property type="entry name" value="WD40 repeat-like"/>
    <property type="match status" value="1"/>
</dbReference>
<dbReference type="PROSITE" id="PS50294">
    <property type="entry name" value="WD_REPEATS_REGION"/>
    <property type="match status" value="1"/>
</dbReference>
<feature type="region of interest" description="Disordered" evidence="10">
    <location>
        <begin position="1433"/>
        <end position="1470"/>
    </location>
</feature>
<organism evidence="12 13">
    <name type="scientific">Peltaster fructicola</name>
    <dbReference type="NCBI Taxonomy" id="286661"/>
    <lineage>
        <taxon>Eukaryota</taxon>
        <taxon>Fungi</taxon>
        <taxon>Dikarya</taxon>
        <taxon>Ascomycota</taxon>
        <taxon>Pezizomycotina</taxon>
        <taxon>Dothideomycetes</taxon>
        <taxon>Dothideomycetes incertae sedis</taxon>
        <taxon>Peltaster</taxon>
    </lineage>
</organism>
<feature type="compositionally biased region" description="Polar residues" evidence="10">
    <location>
        <begin position="994"/>
        <end position="1005"/>
    </location>
</feature>
<proteinExistence type="predicted"/>
<evidence type="ECO:0000256" key="5">
    <source>
        <dbReference type="ARBA" id="ARBA00022737"/>
    </source>
</evidence>
<dbReference type="GO" id="GO:0005524">
    <property type="term" value="F:ATP binding"/>
    <property type="evidence" value="ECO:0007669"/>
    <property type="project" value="UniProtKB-KW"/>
</dbReference>
<keyword evidence="4" id="KW-0808">Transferase</keyword>
<evidence type="ECO:0000256" key="3">
    <source>
        <dbReference type="ARBA" id="ARBA00022574"/>
    </source>
</evidence>
<dbReference type="InterPro" id="IPR001680">
    <property type="entry name" value="WD40_rpt"/>
</dbReference>
<keyword evidence="5" id="KW-0677">Repeat</keyword>
<dbReference type="InterPro" id="IPR036322">
    <property type="entry name" value="WD40_repeat_dom_sf"/>
</dbReference>
<dbReference type="InterPro" id="IPR016024">
    <property type="entry name" value="ARM-type_fold"/>
</dbReference>
<feature type="region of interest" description="Disordered" evidence="10">
    <location>
        <begin position="888"/>
        <end position="946"/>
    </location>
</feature>
<dbReference type="EC" id="2.7.11.1" evidence="1"/>
<dbReference type="Proteomes" id="UP000503462">
    <property type="component" value="Chromosome 3"/>
</dbReference>
<dbReference type="PROSITE" id="PS50011">
    <property type="entry name" value="PROTEIN_KINASE_DOM"/>
    <property type="match status" value="1"/>
</dbReference>
<dbReference type="FunFam" id="1.10.510.10:FF:000497">
    <property type="entry name" value="Phosphoinositide 3-kinase regulatory subunit"/>
    <property type="match status" value="1"/>
</dbReference>
<keyword evidence="8" id="KW-0067">ATP-binding</keyword>
<dbReference type="InterPro" id="IPR045162">
    <property type="entry name" value="Vps15-like"/>
</dbReference>
<accession>A0A6H0XVN4</accession>
<dbReference type="GO" id="GO:0016236">
    <property type="term" value="P:macroautophagy"/>
    <property type="evidence" value="ECO:0007669"/>
    <property type="project" value="InterPro"/>
</dbReference>
<evidence type="ECO:0000256" key="10">
    <source>
        <dbReference type="SAM" id="MobiDB-lite"/>
    </source>
</evidence>
<evidence type="ECO:0000256" key="1">
    <source>
        <dbReference type="ARBA" id="ARBA00012513"/>
    </source>
</evidence>
<feature type="domain" description="Protein kinase" evidence="11">
    <location>
        <begin position="25"/>
        <end position="294"/>
    </location>
</feature>
<dbReference type="InterPro" id="IPR000719">
    <property type="entry name" value="Prot_kinase_dom"/>
</dbReference>
<dbReference type="GO" id="GO:0071561">
    <property type="term" value="C:nucleus-vacuole junction"/>
    <property type="evidence" value="ECO:0007669"/>
    <property type="project" value="TreeGrafter"/>
</dbReference>
<dbReference type="SUPFAM" id="SSF48371">
    <property type="entry name" value="ARM repeat"/>
    <property type="match status" value="1"/>
</dbReference>
<dbReference type="GO" id="GO:0006623">
    <property type="term" value="P:protein targeting to vacuole"/>
    <property type="evidence" value="ECO:0007669"/>
    <property type="project" value="TreeGrafter"/>
</dbReference>
<dbReference type="CDD" id="cd13980">
    <property type="entry name" value="STKc_Vps15"/>
    <property type="match status" value="1"/>
</dbReference>
<dbReference type="InterPro" id="IPR055231">
    <property type="entry name" value="2AA_helical"/>
</dbReference>
<dbReference type="GO" id="GO:0034272">
    <property type="term" value="C:phosphatidylinositol 3-kinase complex, class III, type II"/>
    <property type="evidence" value="ECO:0007669"/>
    <property type="project" value="TreeGrafter"/>
</dbReference>
<evidence type="ECO:0000313" key="12">
    <source>
        <dbReference type="EMBL" id="QIW98816.1"/>
    </source>
</evidence>
<keyword evidence="13" id="KW-1185">Reference proteome</keyword>
<dbReference type="GO" id="GO:0045324">
    <property type="term" value="P:late endosome to vacuole transport"/>
    <property type="evidence" value="ECO:0007669"/>
    <property type="project" value="InterPro"/>
</dbReference>
<dbReference type="SMART" id="SM00320">
    <property type="entry name" value="WD40"/>
    <property type="match status" value="5"/>
</dbReference>
<dbReference type="GO" id="GO:0034271">
    <property type="term" value="C:phosphatidylinositol 3-kinase complex, class III, type I"/>
    <property type="evidence" value="ECO:0007669"/>
    <property type="project" value="TreeGrafter"/>
</dbReference>
<dbReference type="OrthoDB" id="242910at2759"/>
<evidence type="ECO:0000313" key="13">
    <source>
        <dbReference type="Proteomes" id="UP000503462"/>
    </source>
</evidence>
<dbReference type="SUPFAM" id="SSF56112">
    <property type="entry name" value="Protein kinase-like (PK-like)"/>
    <property type="match status" value="1"/>
</dbReference>
<evidence type="ECO:0000256" key="7">
    <source>
        <dbReference type="ARBA" id="ARBA00022777"/>
    </source>
</evidence>
<dbReference type="EMBL" id="CP051141">
    <property type="protein sequence ID" value="QIW98816.1"/>
    <property type="molecule type" value="Genomic_DNA"/>
</dbReference>
<feature type="region of interest" description="Disordered" evidence="10">
    <location>
        <begin position="1040"/>
        <end position="1059"/>
    </location>
</feature>
<evidence type="ECO:0000256" key="2">
    <source>
        <dbReference type="ARBA" id="ARBA00022527"/>
    </source>
</evidence>
<dbReference type="PROSITE" id="PS50082">
    <property type="entry name" value="WD_REPEATS_2"/>
    <property type="match status" value="1"/>
</dbReference>
<evidence type="ECO:0000256" key="9">
    <source>
        <dbReference type="PROSITE-ProRule" id="PRU00221"/>
    </source>
</evidence>
<dbReference type="Gene3D" id="1.10.510.10">
    <property type="entry name" value="Transferase(Phosphotransferase) domain 1"/>
    <property type="match status" value="1"/>
</dbReference>
<dbReference type="Pfam" id="PF22956">
    <property type="entry name" value="VPS15-like_hel"/>
    <property type="match status" value="1"/>
</dbReference>
<dbReference type="PROSITE" id="PS00108">
    <property type="entry name" value="PROTEIN_KINASE_ST"/>
    <property type="match status" value="1"/>
</dbReference>
<evidence type="ECO:0000259" key="11">
    <source>
        <dbReference type="PROSITE" id="PS50011"/>
    </source>
</evidence>
<dbReference type="InterPro" id="IPR011009">
    <property type="entry name" value="Kinase-like_dom_sf"/>
</dbReference>
<dbReference type="PANTHER" id="PTHR17583">
    <property type="entry name" value="PHOSPHOINOSITIDE 3-KINASE REGULATORY SUBUNIT 4"/>
    <property type="match status" value="1"/>
</dbReference>
<dbReference type="GO" id="GO:0005770">
    <property type="term" value="C:late endosome"/>
    <property type="evidence" value="ECO:0007669"/>
    <property type="project" value="TreeGrafter"/>
</dbReference>
<protein>
    <recommendedName>
        <fullName evidence="1">non-specific serine/threonine protein kinase</fullName>
        <ecNumber evidence="1">2.7.11.1</ecNumber>
    </recommendedName>
</protein>
<evidence type="ECO:0000256" key="6">
    <source>
        <dbReference type="ARBA" id="ARBA00022741"/>
    </source>
</evidence>
<gene>
    <name evidence="12" type="ORF">AMS68_004334</name>
</gene>
<dbReference type="SMART" id="SM00220">
    <property type="entry name" value="S_TKc"/>
    <property type="match status" value="1"/>
</dbReference>
<evidence type="ECO:0000256" key="8">
    <source>
        <dbReference type="ARBA" id="ARBA00022840"/>
    </source>
</evidence>
<feature type="repeat" description="WD" evidence="9">
    <location>
        <begin position="1068"/>
        <end position="1109"/>
    </location>
</feature>
<dbReference type="InterPro" id="IPR015943">
    <property type="entry name" value="WD40/YVTN_repeat-like_dom_sf"/>
</dbReference>
<sequence>MGQGYSATTIPAGPSAIEAPELIDLTFEKVLGGARFLRTVRAKHKNGVVVVKVCMKSSAAVSFKKYARILKAERTALSDVPNVLTYQRILETGNYGILVRQFIHNSLYDRISIRPFLEAVEKKWIAFQLICAVRDCHSRGIFHGDIKSENVLITSWGWVYLTDFSSAFKPVYLPEDNPADFSFYFDTAARRTCYLAPERFLAEPRKPGEDDTVQWNMDIFSLGCVIAELFTEAPTFTLTQLFKYRKGEYDPIVPLLSKIDDEHIRALIASMLRLDPGERWHAQDYLDEYKNKAFPLYFYQHLHTLMQEVTDPSSGRTPVVVRETNNAIADDRIERIYADFEMLSVSLGYNTSADQPARDQYGLFPLQIDLPNARHLAAAALALSGDNGTLILLNVVTSSVRNVARATSKIHACELLLAFAARLPDEAKLDRVLPYIMPLLEDNDEMVLVTALRTMTQLLALVTVTSPVNSFLFTQYIFPRLLVLVHTKQFKNYPVVRATYAACLATLAETASRFLGMIQALRADGSLPAQTAVDDDSTGLTPFDSYDATRADLVNEFEAQTKVFLTDNNTAVRRAFLSSVTSLCVFFGEAKAADVILSHLNTYLNDPNWQLKCDFFKTIVGISVYVGGASIEDFILPLMLQALTDPQDFVVEQALRSLASMAELGLLQRPKTWELIDTVARFTMHPNLWIREAAAHFVAAAIIFLSVADIRVLVTPLIAPYLKTPVATLSESEILDSLRKPLPRTVLDLAMSWATRVDRGVFWKSAKDSRRLSYHGTGQVPPQSSVADLTNAKSLARVPKNDEDEQYIGRLRSAGMHSEDEFKFLAFREYIWRVSHRRNTDDEHDAKDIYDDVVSIAKLKIRPHTVLFDNDPTSYGRHVQAAAAAQQLVEAPSDADNASPSLQPKSSAPLGLQNGKLTVGTLSKRPSDSLSSSPSPGGEQLSKEVDRALRHRESRATILLGKAAAEVATTDLQATGQLQRPAESASDQAPKRPSTLTQIASSRSIHNYDGSDPNVLKLLDNVYVDSFPVDVAEFGPIIQSNKRGDIPSSGGQQNPGLWRPQGRTVAVLNEHTSKISQLVVSPDHAFFLSASDDGTVKVWDSERLERNVSHRSRATHRLAAGVRLTSLCFVDSTHTFICAGNDGRLQVVKVDVTEAGPESTQSAKYGKLKVLREWQIPRSESALEYAVHMEHMRRDATNIVVLATNTNRVLAVDLRRMNVVFEFRNPAQHGSITTFCIGRKHDWLLIGTTHGVLDLWDIRFRLKLRSWAFPAAACITRLQLHPSRKAARRNRVCVAGGSNLGEVSVWDIEKVICIEVYRAVVPAAGDKINLRDYELRNLEDGRSDALLTRAGDTVDRVDTGTLSSYMAALLAQQPSPKDSETQLPFLITGGPDNKVRFWDPDHLEACKVVGGSGTDPKPSYTISTLNLDTKIISEKPADSPQPPAGAIESNKVGASTSARRGQSNSKTSRYDQIRLSAQHLLNGHLDSITDIALLERPFGMIVSSNRAGQIFIHQ</sequence>
<evidence type="ECO:0000256" key="4">
    <source>
        <dbReference type="ARBA" id="ARBA00022679"/>
    </source>
</evidence>
<keyword evidence="2" id="KW-0723">Serine/threonine-protein kinase</keyword>
<feature type="region of interest" description="Disordered" evidence="10">
    <location>
        <begin position="977"/>
        <end position="1007"/>
    </location>
</feature>
<feature type="compositionally biased region" description="Polar residues" evidence="10">
    <location>
        <begin position="896"/>
        <end position="906"/>
    </location>
</feature>
<dbReference type="InterPro" id="IPR008271">
    <property type="entry name" value="Ser/Thr_kinase_AS"/>
</dbReference>
<keyword evidence="3 9" id="KW-0853">WD repeat</keyword>
<dbReference type="Gene3D" id="2.130.10.10">
    <property type="entry name" value="YVTN repeat-like/Quinoprotein amine dehydrogenase"/>
    <property type="match status" value="2"/>
</dbReference>